<evidence type="ECO:0000256" key="4">
    <source>
        <dbReference type="ARBA" id="ARBA00022968"/>
    </source>
</evidence>
<comment type="caution">
    <text evidence="8">The sequence shown here is derived from an EMBL/GenBank/DDBJ whole genome shotgun (WGS) entry which is preliminary data.</text>
</comment>
<feature type="transmembrane region" description="Helical" evidence="7">
    <location>
        <begin position="70"/>
        <end position="99"/>
    </location>
</feature>
<keyword evidence="9" id="KW-1185">Reference proteome</keyword>
<proteinExistence type="inferred from homology"/>
<keyword evidence="6 7" id="KW-0472">Membrane</keyword>
<dbReference type="Pfam" id="PF00287">
    <property type="entry name" value="Na_K-ATPase"/>
    <property type="match status" value="2"/>
</dbReference>
<comment type="subcellular location">
    <subcellularLocation>
        <location evidence="1">Membrane</location>
        <topology evidence="1">Single-pass type II membrane protein</topology>
    </subcellularLocation>
</comment>
<name>A0A0L7LI47_OPEBR</name>
<evidence type="ECO:0000313" key="9">
    <source>
        <dbReference type="Proteomes" id="UP000037510"/>
    </source>
</evidence>
<protein>
    <submittedName>
        <fullName evidence="8">Putative Sodium/potassium-transporting ATPase subunit beta-1</fullName>
    </submittedName>
</protein>
<dbReference type="AlphaFoldDB" id="A0A0L7LI47"/>
<keyword evidence="3 7" id="KW-0812">Transmembrane</keyword>
<dbReference type="GO" id="GO:0005890">
    <property type="term" value="C:sodium:potassium-exchanging ATPase complex"/>
    <property type="evidence" value="ECO:0007669"/>
    <property type="project" value="InterPro"/>
</dbReference>
<organism evidence="8 9">
    <name type="scientific">Operophtera brumata</name>
    <name type="common">Winter moth</name>
    <name type="synonym">Phalaena brumata</name>
    <dbReference type="NCBI Taxonomy" id="104452"/>
    <lineage>
        <taxon>Eukaryota</taxon>
        <taxon>Metazoa</taxon>
        <taxon>Ecdysozoa</taxon>
        <taxon>Arthropoda</taxon>
        <taxon>Hexapoda</taxon>
        <taxon>Insecta</taxon>
        <taxon>Pterygota</taxon>
        <taxon>Neoptera</taxon>
        <taxon>Endopterygota</taxon>
        <taxon>Lepidoptera</taxon>
        <taxon>Glossata</taxon>
        <taxon>Ditrysia</taxon>
        <taxon>Geometroidea</taxon>
        <taxon>Geometridae</taxon>
        <taxon>Larentiinae</taxon>
        <taxon>Operophtera</taxon>
    </lineage>
</organism>
<dbReference type="PANTHER" id="PTHR11523:SF28">
    <property type="entry name" value="NA_K-ATPASE BETA SUBUNIT ISOFORM 4-RELATED"/>
    <property type="match status" value="1"/>
</dbReference>
<dbReference type="GO" id="GO:0030007">
    <property type="term" value="P:intracellular potassium ion homeostasis"/>
    <property type="evidence" value="ECO:0007669"/>
    <property type="project" value="TreeGrafter"/>
</dbReference>
<evidence type="ECO:0000256" key="2">
    <source>
        <dbReference type="ARBA" id="ARBA00005876"/>
    </source>
</evidence>
<dbReference type="PANTHER" id="PTHR11523">
    <property type="entry name" value="SODIUM/POTASSIUM-DEPENDENT ATPASE BETA SUBUNIT"/>
    <property type="match status" value="1"/>
</dbReference>
<evidence type="ECO:0000256" key="1">
    <source>
        <dbReference type="ARBA" id="ARBA00004606"/>
    </source>
</evidence>
<dbReference type="STRING" id="104452.A0A0L7LI47"/>
<comment type="similarity">
    <text evidence="2">Belongs to the X(+)/potassium ATPases subunit beta family.</text>
</comment>
<dbReference type="GO" id="GO:1990573">
    <property type="term" value="P:potassium ion import across plasma membrane"/>
    <property type="evidence" value="ECO:0007669"/>
    <property type="project" value="TreeGrafter"/>
</dbReference>
<sequence length="311" mass="35746">MPREGKKPTTPVVAPRIRDPSIPASIPATSHEEHTIAEKLHRHRSSKKRFCDYIYNKEYKTFCNRTCQSWFYIISYSIIYLLFLATYTLFFLFGSLWIIRSTTDFENIDTTQMLTYSGNVIGLSATPTASDANYPLIWYRKGRSEDYEKYINALDGLLVRQRRTRELDVLGPCGTSPYGYGDNPCVILRVNKQFHWEGKPLVANSSETKIAPIEVQRWLKQDKKLWLHCSGHHAYDKEHVGRVRYFPDPPGFDPGLFPLRTENSPVIAIQISNYTVGLSIAVECKLWYVGGPSSVNFMLYVAPNDKISRRS</sequence>
<evidence type="ECO:0000256" key="3">
    <source>
        <dbReference type="ARBA" id="ARBA00022692"/>
    </source>
</evidence>
<evidence type="ECO:0000256" key="7">
    <source>
        <dbReference type="SAM" id="Phobius"/>
    </source>
</evidence>
<evidence type="ECO:0000313" key="8">
    <source>
        <dbReference type="EMBL" id="KOB74906.1"/>
    </source>
</evidence>
<accession>A0A0L7LI47</accession>
<reference evidence="8 9" key="1">
    <citation type="journal article" date="2015" name="Genome Biol. Evol.">
        <title>The genome of winter moth (Operophtera brumata) provides a genomic perspective on sexual dimorphism and phenology.</title>
        <authorList>
            <person name="Derks M.F."/>
            <person name="Smit S."/>
            <person name="Salis L."/>
            <person name="Schijlen E."/>
            <person name="Bossers A."/>
            <person name="Mateman C."/>
            <person name="Pijl A.S."/>
            <person name="de Ridder D."/>
            <person name="Groenen M.A."/>
            <person name="Visser M.E."/>
            <person name="Megens H.J."/>
        </authorList>
    </citation>
    <scope>NUCLEOTIDE SEQUENCE [LARGE SCALE GENOMIC DNA]</scope>
    <source>
        <strain evidence="8">WM2013NL</strain>
        <tissue evidence="8">Head and thorax</tissue>
    </source>
</reference>
<evidence type="ECO:0000256" key="6">
    <source>
        <dbReference type="ARBA" id="ARBA00023136"/>
    </source>
</evidence>
<dbReference type="GO" id="GO:0001671">
    <property type="term" value="F:ATPase activator activity"/>
    <property type="evidence" value="ECO:0007669"/>
    <property type="project" value="TreeGrafter"/>
</dbReference>
<dbReference type="GO" id="GO:0036376">
    <property type="term" value="P:sodium ion export across plasma membrane"/>
    <property type="evidence" value="ECO:0007669"/>
    <property type="project" value="TreeGrafter"/>
</dbReference>
<gene>
    <name evidence="8" type="ORF">OBRU01_04130</name>
</gene>
<dbReference type="Gene3D" id="2.60.40.1660">
    <property type="entry name" value="Na, k-atpase alpha subunit"/>
    <property type="match status" value="1"/>
</dbReference>
<keyword evidence="5 7" id="KW-1133">Transmembrane helix</keyword>
<dbReference type="EMBL" id="JTDY01001091">
    <property type="protein sequence ID" value="KOB74906.1"/>
    <property type="molecule type" value="Genomic_DNA"/>
</dbReference>
<evidence type="ECO:0000256" key="5">
    <source>
        <dbReference type="ARBA" id="ARBA00022989"/>
    </source>
</evidence>
<dbReference type="GO" id="GO:0006883">
    <property type="term" value="P:intracellular sodium ion homeostasis"/>
    <property type="evidence" value="ECO:0007669"/>
    <property type="project" value="TreeGrafter"/>
</dbReference>
<dbReference type="InterPro" id="IPR000402">
    <property type="entry name" value="Na/K_ATPase_sub_beta"/>
</dbReference>
<keyword evidence="4" id="KW-0735">Signal-anchor</keyword>
<dbReference type="Proteomes" id="UP000037510">
    <property type="component" value="Unassembled WGS sequence"/>
</dbReference>
<dbReference type="InterPro" id="IPR038702">
    <property type="entry name" value="Na/K_ATPase_sub_beta_sf"/>
</dbReference>